<keyword evidence="4" id="KW-1185">Reference proteome</keyword>
<dbReference type="AlphaFoldDB" id="A0A328B7J6"/>
<dbReference type="GO" id="GO:0016787">
    <property type="term" value="F:hydrolase activity"/>
    <property type="evidence" value="ECO:0007669"/>
    <property type="project" value="UniProtKB-KW"/>
</dbReference>
<protein>
    <recommendedName>
        <fullName evidence="2">Alpha/beta hydrolase fold-3 domain-containing protein</fullName>
    </recommendedName>
</protein>
<evidence type="ECO:0000259" key="2">
    <source>
        <dbReference type="Pfam" id="PF07859"/>
    </source>
</evidence>
<dbReference type="InterPro" id="IPR050300">
    <property type="entry name" value="GDXG_lipolytic_enzyme"/>
</dbReference>
<keyword evidence="1" id="KW-0378">Hydrolase</keyword>
<dbReference type="SUPFAM" id="SSF53474">
    <property type="entry name" value="alpha/beta-Hydrolases"/>
    <property type="match status" value="1"/>
</dbReference>
<evidence type="ECO:0000256" key="1">
    <source>
        <dbReference type="ARBA" id="ARBA00022801"/>
    </source>
</evidence>
<dbReference type="Gene3D" id="3.40.50.1820">
    <property type="entry name" value="alpha/beta hydrolase"/>
    <property type="match status" value="1"/>
</dbReference>
<name>A0A328B7J6_9CAUL</name>
<evidence type="ECO:0000313" key="3">
    <source>
        <dbReference type="EMBL" id="RAK63362.1"/>
    </source>
</evidence>
<dbReference type="Proteomes" id="UP000249524">
    <property type="component" value="Unassembled WGS sequence"/>
</dbReference>
<dbReference type="InterPro" id="IPR029058">
    <property type="entry name" value="AB_hydrolase_fold"/>
</dbReference>
<comment type="caution">
    <text evidence="3">The sequence shown here is derived from an EMBL/GenBank/DDBJ whole genome shotgun (WGS) entry which is preliminary data.</text>
</comment>
<dbReference type="EMBL" id="QFYS01000008">
    <property type="protein sequence ID" value="RAK63362.1"/>
    <property type="molecule type" value="Genomic_DNA"/>
</dbReference>
<dbReference type="Pfam" id="PF07859">
    <property type="entry name" value="Abhydrolase_3"/>
    <property type="match status" value="1"/>
</dbReference>
<dbReference type="PANTHER" id="PTHR48081:SF8">
    <property type="entry name" value="ALPHA_BETA HYDROLASE FOLD-3 DOMAIN-CONTAINING PROTEIN-RELATED"/>
    <property type="match status" value="1"/>
</dbReference>
<sequence>MSVMRPTGVAAVGRLDVRQMDRPETNPLKTLARRTANRTMQRIVTSTMRATLAAEARGPEALRQHAERQRRIHARFDAPVLARLDAEAIRLPGPGRDLPPPPAPAEWFAPRAAEPRGVVFYVHGGSFAADRSPRITHLVARFAAAAEARVFAPSYRLAPEHPCPAAVEDIIAAWAWQAQTAPDEPVVALAESAGAAILLAALQAAIARGLPPPSGLVLLSPWVDLSLQSWSVTAASLLGTTPYTMESLALMARFYLGGRSATDPVASPIFGAFDGFPPTLIHASRGDILYDDAVRLAEAMRERGCDLTVRLWSEETHVWERMQTPKARQSIGLAADFIRRRLDGATLG</sequence>
<dbReference type="PANTHER" id="PTHR48081">
    <property type="entry name" value="AB HYDROLASE SUPERFAMILY PROTEIN C4A8.06C"/>
    <property type="match status" value="1"/>
</dbReference>
<gene>
    <name evidence="3" type="ORF">DJ019_16695</name>
</gene>
<dbReference type="OrthoDB" id="9806180at2"/>
<organism evidence="3 4">
    <name type="scientific">Phenylobacterium kunshanense</name>
    <dbReference type="NCBI Taxonomy" id="1445034"/>
    <lineage>
        <taxon>Bacteria</taxon>
        <taxon>Pseudomonadati</taxon>
        <taxon>Pseudomonadota</taxon>
        <taxon>Alphaproteobacteria</taxon>
        <taxon>Caulobacterales</taxon>
        <taxon>Caulobacteraceae</taxon>
        <taxon>Phenylobacterium</taxon>
    </lineage>
</organism>
<accession>A0A328B7J6</accession>
<dbReference type="InterPro" id="IPR013094">
    <property type="entry name" value="AB_hydrolase_3"/>
</dbReference>
<reference evidence="3 4" key="1">
    <citation type="submission" date="2018-05" db="EMBL/GenBank/DDBJ databases">
        <authorList>
            <person name="Lanie J.A."/>
            <person name="Ng W.-L."/>
            <person name="Kazmierczak K.M."/>
            <person name="Andrzejewski T.M."/>
            <person name="Davidsen T.M."/>
            <person name="Wayne K.J."/>
            <person name="Tettelin H."/>
            <person name="Glass J.I."/>
            <person name="Rusch D."/>
            <person name="Podicherti R."/>
            <person name="Tsui H.-C.T."/>
            <person name="Winkler M.E."/>
        </authorList>
    </citation>
    <scope>NUCLEOTIDE SEQUENCE [LARGE SCALE GENOMIC DNA]</scope>
    <source>
        <strain evidence="3 4">BUT-10</strain>
    </source>
</reference>
<evidence type="ECO:0000313" key="4">
    <source>
        <dbReference type="Proteomes" id="UP000249524"/>
    </source>
</evidence>
<feature type="domain" description="Alpha/beta hydrolase fold-3" evidence="2">
    <location>
        <begin position="119"/>
        <end position="319"/>
    </location>
</feature>
<proteinExistence type="predicted"/>